<dbReference type="PANTHER" id="PTHR33908">
    <property type="entry name" value="MANNOSYLTRANSFERASE YKCB-RELATED"/>
    <property type="match status" value="1"/>
</dbReference>
<reference evidence="10 11" key="1">
    <citation type="submission" date="2020-08" db="EMBL/GenBank/DDBJ databases">
        <title>A novel species.</title>
        <authorList>
            <person name="Gao J."/>
        </authorList>
    </citation>
    <scope>NUCLEOTIDE SEQUENCE [LARGE SCALE GENOMIC DNA]</scope>
    <source>
        <strain evidence="10 11">CRXT-G-22</strain>
    </source>
</reference>
<feature type="transmembrane region" description="Helical" evidence="9">
    <location>
        <begin position="146"/>
        <end position="164"/>
    </location>
</feature>
<dbReference type="KEGG" id="sroi:IAG44_25115"/>
<evidence type="ECO:0000256" key="5">
    <source>
        <dbReference type="ARBA" id="ARBA00022692"/>
    </source>
</evidence>
<feature type="transmembrane region" description="Helical" evidence="9">
    <location>
        <begin position="309"/>
        <end position="329"/>
    </location>
</feature>
<feature type="transmembrane region" description="Helical" evidence="9">
    <location>
        <begin position="122"/>
        <end position="139"/>
    </location>
</feature>
<dbReference type="Proteomes" id="UP000516052">
    <property type="component" value="Chromosome"/>
</dbReference>
<evidence type="ECO:0000256" key="6">
    <source>
        <dbReference type="ARBA" id="ARBA00022989"/>
    </source>
</evidence>
<dbReference type="EMBL" id="CP060828">
    <property type="protein sequence ID" value="QNP72376.1"/>
    <property type="molecule type" value="Genomic_DNA"/>
</dbReference>
<dbReference type="GO" id="GO:0010041">
    <property type="term" value="P:response to iron(III) ion"/>
    <property type="evidence" value="ECO:0007669"/>
    <property type="project" value="TreeGrafter"/>
</dbReference>
<evidence type="ECO:0000256" key="2">
    <source>
        <dbReference type="ARBA" id="ARBA00022475"/>
    </source>
</evidence>
<feature type="region of interest" description="Disordered" evidence="8">
    <location>
        <begin position="366"/>
        <end position="408"/>
    </location>
</feature>
<evidence type="ECO:0000256" key="9">
    <source>
        <dbReference type="SAM" id="Phobius"/>
    </source>
</evidence>
<dbReference type="GO" id="GO:0009103">
    <property type="term" value="P:lipopolysaccharide biosynthetic process"/>
    <property type="evidence" value="ECO:0007669"/>
    <property type="project" value="UniProtKB-ARBA"/>
</dbReference>
<feature type="transmembrane region" description="Helical" evidence="9">
    <location>
        <begin position="20"/>
        <end position="41"/>
    </location>
</feature>
<name>A0A7H0IHW0_9ACTN</name>
<evidence type="ECO:0000313" key="11">
    <source>
        <dbReference type="Proteomes" id="UP000516052"/>
    </source>
</evidence>
<sequence>MAQMPQNRPVTTTRLARTRLTATAAIAVPVAVMLALGMWRIDRGGMWRDEAVTYEVGQRSLPQIWHLLHEVDAVHGLYYLLMHGVLTVHASEVTLRLPSVVGAAVAAGLVAAIGTRLARPRVGLWAGLLFACTPMVSHYAQEGRSYALVAAGAIGATYLLLRALDGGPWWPYGLTLAVTCLLHEFAVLVLLAHGVTLVLCGAARRAWTRWLASAAAVVLVLAPLAYISNGQSAQVSWLTRPDMERVERLAHMFIGMYGAVYWTCLLLAVVALPSRRRLSVATVAAPLLVVPPAALLLVSQERPMYDDRYVLYALAGAPLLAAAGADRVLRGLSLLARRVAPRAGDAAEVPPARVDAPTLALRLDPVPAGAPARADDSDGRGLAVVPQTRPSESSADGPSTGNPPGRPRVRMALRGAVALAGALAIAGSFAFQLPEQRFERTTASRGDDLAEVGAAAARLMRPGDAVLYLPAISRRSALAYPADFRGTRDMTLDVPGPASGTLYGTELSPAEVRAKLAGVDRLWVVSQSHALWRGSRWAPEEPVEKTKLALVKDDFVAAVPRQVAVLRGTVIRLYVRKDRGATGA</sequence>
<evidence type="ECO:0000256" key="7">
    <source>
        <dbReference type="ARBA" id="ARBA00023136"/>
    </source>
</evidence>
<feature type="transmembrane region" description="Helical" evidence="9">
    <location>
        <begin position="93"/>
        <end position="116"/>
    </location>
</feature>
<feature type="transmembrane region" description="Helical" evidence="9">
    <location>
        <begin position="176"/>
        <end position="203"/>
    </location>
</feature>
<accession>A0A7H0IHW0</accession>
<keyword evidence="6 9" id="KW-1133">Transmembrane helix</keyword>
<keyword evidence="5 9" id="KW-0812">Transmembrane</keyword>
<feature type="transmembrane region" description="Helical" evidence="9">
    <location>
        <begin position="278"/>
        <end position="297"/>
    </location>
</feature>
<dbReference type="GO" id="GO:0005886">
    <property type="term" value="C:plasma membrane"/>
    <property type="evidence" value="ECO:0007669"/>
    <property type="project" value="UniProtKB-SubCell"/>
</dbReference>
<keyword evidence="7 9" id="KW-0472">Membrane</keyword>
<keyword evidence="11" id="KW-1185">Reference proteome</keyword>
<protein>
    <submittedName>
        <fullName evidence="10">Glycosyltransferase family 39 protein</fullName>
    </submittedName>
</protein>
<comment type="subcellular location">
    <subcellularLocation>
        <location evidence="1">Cell membrane</location>
        <topology evidence="1">Multi-pass membrane protein</topology>
    </subcellularLocation>
</comment>
<evidence type="ECO:0000256" key="3">
    <source>
        <dbReference type="ARBA" id="ARBA00022676"/>
    </source>
</evidence>
<evidence type="ECO:0000256" key="4">
    <source>
        <dbReference type="ARBA" id="ARBA00022679"/>
    </source>
</evidence>
<feature type="transmembrane region" description="Helical" evidence="9">
    <location>
        <begin position="249"/>
        <end position="271"/>
    </location>
</feature>
<feature type="transmembrane region" description="Helical" evidence="9">
    <location>
        <begin position="210"/>
        <end position="229"/>
    </location>
</feature>
<proteinExistence type="predicted"/>
<feature type="compositionally biased region" description="Polar residues" evidence="8">
    <location>
        <begin position="388"/>
        <end position="402"/>
    </location>
</feature>
<keyword evidence="2" id="KW-1003">Cell membrane</keyword>
<evidence type="ECO:0000256" key="1">
    <source>
        <dbReference type="ARBA" id="ARBA00004651"/>
    </source>
</evidence>
<evidence type="ECO:0000313" key="10">
    <source>
        <dbReference type="EMBL" id="QNP72376.1"/>
    </source>
</evidence>
<gene>
    <name evidence="10" type="ORF">IAG44_25115</name>
</gene>
<dbReference type="GO" id="GO:0016763">
    <property type="term" value="F:pentosyltransferase activity"/>
    <property type="evidence" value="ECO:0007669"/>
    <property type="project" value="TreeGrafter"/>
</dbReference>
<dbReference type="PANTHER" id="PTHR33908:SF3">
    <property type="entry name" value="UNDECAPRENYL PHOSPHATE-ALPHA-4-AMINO-4-DEOXY-L-ARABINOSE ARABINOSYL TRANSFERASE"/>
    <property type="match status" value="1"/>
</dbReference>
<keyword evidence="4 10" id="KW-0808">Transferase</keyword>
<keyword evidence="3" id="KW-0328">Glycosyltransferase</keyword>
<evidence type="ECO:0000256" key="8">
    <source>
        <dbReference type="SAM" id="MobiDB-lite"/>
    </source>
</evidence>
<dbReference type="InterPro" id="IPR050297">
    <property type="entry name" value="LipidA_mod_glycosyltrf_83"/>
</dbReference>
<dbReference type="AlphaFoldDB" id="A0A7H0IHW0"/>
<organism evidence="10 11">
    <name type="scientific">Streptomyces roseirectus</name>
    <dbReference type="NCBI Taxonomy" id="2768066"/>
    <lineage>
        <taxon>Bacteria</taxon>
        <taxon>Bacillati</taxon>
        <taxon>Actinomycetota</taxon>
        <taxon>Actinomycetes</taxon>
        <taxon>Kitasatosporales</taxon>
        <taxon>Streptomycetaceae</taxon>
        <taxon>Streptomyces</taxon>
    </lineage>
</organism>